<accession>A0A4R1NA23</accession>
<name>A0A4R1NA23_9GAMM</name>
<evidence type="ECO:0000313" key="1">
    <source>
        <dbReference type="EMBL" id="TCL04235.1"/>
    </source>
</evidence>
<dbReference type="EMBL" id="SJOI01000001">
    <property type="protein sequence ID" value="TCL04235.1"/>
    <property type="molecule type" value="Genomic_DNA"/>
</dbReference>
<comment type="caution">
    <text evidence="1">The sequence shown here is derived from an EMBL/GenBank/DDBJ whole genome shotgun (WGS) entry which is preliminary data.</text>
</comment>
<proteinExistence type="predicted"/>
<dbReference type="Proteomes" id="UP000294555">
    <property type="component" value="Unassembled WGS sequence"/>
</dbReference>
<gene>
    <name evidence="1" type="ORF">EZJ58_2347</name>
</gene>
<reference evidence="1 2" key="1">
    <citation type="submission" date="2019-02" db="EMBL/GenBank/DDBJ databases">
        <title>Investigation of anaerobic lignin degradation for improved lignocellulosic biofuels.</title>
        <authorList>
            <person name="Deangelis K."/>
        </authorList>
    </citation>
    <scope>NUCLEOTIDE SEQUENCE [LARGE SCALE GENOMIC DNA]</scope>
    <source>
        <strain evidence="1 2">159R</strain>
    </source>
</reference>
<keyword evidence="2" id="KW-1185">Reference proteome</keyword>
<protein>
    <submittedName>
        <fullName evidence="1">Uncharacterized protein</fullName>
    </submittedName>
</protein>
<evidence type="ECO:0000313" key="2">
    <source>
        <dbReference type="Proteomes" id="UP000294555"/>
    </source>
</evidence>
<organism evidence="1 2">
    <name type="scientific">Sodalis ligni</name>
    <dbReference type="NCBI Taxonomy" id="2697027"/>
    <lineage>
        <taxon>Bacteria</taxon>
        <taxon>Pseudomonadati</taxon>
        <taxon>Pseudomonadota</taxon>
        <taxon>Gammaproteobacteria</taxon>
        <taxon>Enterobacterales</taxon>
        <taxon>Bruguierivoracaceae</taxon>
        <taxon>Sodalis</taxon>
    </lineage>
</organism>
<dbReference type="AlphaFoldDB" id="A0A4R1NA23"/>
<dbReference type="RefSeq" id="WP_132923028.1">
    <property type="nucleotide sequence ID" value="NZ_SJOI01000001.1"/>
</dbReference>
<sequence>MGWQYEKGLQKKMDVGVFMPSASEALGGEASNASPAAEGLHRVSKDCTRPAAGENAAAGLFRKKGEITPRQGLTPAAMPEVLHKIRQCFHRA</sequence>